<reference evidence="2" key="1">
    <citation type="submission" date="2021-01" db="EMBL/GenBank/DDBJ databases">
        <authorList>
            <person name="Corre E."/>
            <person name="Pelletier E."/>
            <person name="Niang G."/>
            <person name="Scheremetjew M."/>
            <person name="Finn R."/>
            <person name="Kale V."/>
            <person name="Holt S."/>
            <person name="Cochrane G."/>
            <person name="Meng A."/>
            <person name="Brown T."/>
            <person name="Cohen L."/>
        </authorList>
    </citation>
    <scope>NUCLEOTIDE SEQUENCE</scope>
    <source>
        <strain evidence="2">CCMP281</strain>
    </source>
</reference>
<feature type="transmembrane region" description="Helical" evidence="1">
    <location>
        <begin position="18"/>
        <end position="43"/>
    </location>
</feature>
<keyword evidence="1" id="KW-1133">Transmembrane helix</keyword>
<organism evidence="2">
    <name type="scientific">Haptolina ericina</name>
    <dbReference type="NCBI Taxonomy" id="156174"/>
    <lineage>
        <taxon>Eukaryota</taxon>
        <taxon>Haptista</taxon>
        <taxon>Haptophyta</taxon>
        <taxon>Prymnesiophyceae</taxon>
        <taxon>Prymnesiales</taxon>
        <taxon>Prymnesiaceae</taxon>
        <taxon>Haptolina</taxon>
    </lineage>
</organism>
<feature type="transmembrane region" description="Helical" evidence="1">
    <location>
        <begin position="127"/>
        <end position="152"/>
    </location>
</feature>
<dbReference type="AlphaFoldDB" id="A0A7S3AMR9"/>
<keyword evidence="1" id="KW-0812">Transmembrane</keyword>
<sequence length="180" mass="19348">MMVLCAQKAKACFCISKLFVFLTNLLLIFCFIFFIILAVFGIASGQDSVKEEWAKTTSTCTTSADEMLAQVVTANTTLQLAKIMGANTTVQQITLNEAEAQLSTFSQMCSCMVDTLSKTEPLLGPGMFGLVAVIIGFITMNGLCCTMGCCCYRPDMSLVKVDDAVSKGSSTTKETEMAEA</sequence>
<evidence type="ECO:0000313" key="2">
    <source>
        <dbReference type="EMBL" id="CAE0109623.1"/>
    </source>
</evidence>
<name>A0A7S3AMR9_9EUKA</name>
<keyword evidence="1" id="KW-0472">Membrane</keyword>
<evidence type="ECO:0000256" key="1">
    <source>
        <dbReference type="SAM" id="Phobius"/>
    </source>
</evidence>
<dbReference type="EMBL" id="HBHX01018544">
    <property type="protein sequence ID" value="CAE0109623.1"/>
    <property type="molecule type" value="Transcribed_RNA"/>
</dbReference>
<accession>A0A7S3AMR9</accession>
<protein>
    <submittedName>
        <fullName evidence="2">Uncharacterized protein</fullName>
    </submittedName>
</protein>
<gene>
    <name evidence="2" type="ORF">HERI1096_LOCUS10283</name>
</gene>
<proteinExistence type="predicted"/>